<evidence type="ECO:0000313" key="1">
    <source>
        <dbReference type="EMBL" id="BCZ47397.1"/>
    </source>
</evidence>
<proteinExistence type="predicted"/>
<reference evidence="2" key="1">
    <citation type="submission" date="2021-07" db="EMBL/GenBank/DDBJ databases">
        <title>Complete genome sequencing of a Clostridium isolate.</title>
        <authorList>
            <person name="Ueki A."/>
            <person name="Tonouchi A."/>
        </authorList>
    </citation>
    <scope>NUCLEOTIDE SEQUENCE [LARGE SCALE GENOMIC DNA]</scope>
    <source>
        <strain evidence="2">C5S11</strain>
    </source>
</reference>
<gene>
    <name evidence="1" type="ORF">psyc5s11_34640</name>
</gene>
<protein>
    <submittedName>
        <fullName evidence="1">Uncharacterized protein</fullName>
    </submittedName>
</protein>
<dbReference type="Gene3D" id="3.40.50.300">
    <property type="entry name" value="P-loop containing nucleotide triphosphate hydrolases"/>
    <property type="match status" value="1"/>
</dbReference>
<dbReference type="PANTHER" id="PTHR42794:SF2">
    <property type="entry name" value="ABC TRANSPORTER ATP-BINDING PROTEIN"/>
    <property type="match status" value="1"/>
</dbReference>
<evidence type="ECO:0000313" key="2">
    <source>
        <dbReference type="Proteomes" id="UP000824633"/>
    </source>
</evidence>
<dbReference type="Proteomes" id="UP000824633">
    <property type="component" value="Chromosome"/>
</dbReference>
<keyword evidence="2" id="KW-1185">Reference proteome</keyword>
<dbReference type="EMBL" id="AP024849">
    <property type="protein sequence ID" value="BCZ47397.1"/>
    <property type="molecule type" value="Genomic_DNA"/>
</dbReference>
<dbReference type="RefSeq" id="WP_224033738.1">
    <property type="nucleotide sequence ID" value="NZ_AP024849.1"/>
</dbReference>
<name>A0ABN6IZI0_9CLOT</name>
<sequence length="78" mass="8763">MSLLEYLKKSGKTIIIVIHDLQLATHYCDELYLLKNGQNVVNGSSSKVLTEENVKKVFEVSGNVVLNEKGKPEFKLNI</sequence>
<dbReference type="SUPFAM" id="SSF52540">
    <property type="entry name" value="P-loop containing nucleoside triphosphate hydrolases"/>
    <property type="match status" value="1"/>
</dbReference>
<accession>A0ABN6IZI0</accession>
<dbReference type="InterPro" id="IPR027417">
    <property type="entry name" value="P-loop_NTPase"/>
</dbReference>
<organism evidence="1 2">
    <name type="scientific">Clostridium gelidum</name>
    <dbReference type="NCBI Taxonomy" id="704125"/>
    <lineage>
        <taxon>Bacteria</taxon>
        <taxon>Bacillati</taxon>
        <taxon>Bacillota</taxon>
        <taxon>Clostridia</taxon>
        <taxon>Eubacteriales</taxon>
        <taxon>Clostridiaceae</taxon>
        <taxon>Clostridium</taxon>
    </lineage>
</organism>
<dbReference type="PANTHER" id="PTHR42794">
    <property type="entry name" value="HEMIN IMPORT ATP-BINDING PROTEIN HMUV"/>
    <property type="match status" value="1"/>
</dbReference>